<accession>A0A024UI18</accession>
<dbReference type="VEuPathDB" id="FungiDB:H310_03680"/>
<dbReference type="GeneID" id="20080730"/>
<dbReference type="EMBL" id="KI913956">
    <property type="protein sequence ID" value="ETW06086.1"/>
    <property type="molecule type" value="Genomic_DNA"/>
</dbReference>
<dbReference type="RefSeq" id="XP_008865863.1">
    <property type="nucleotide sequence ID" value="XM_008867641.1"/>
</dbReference>
<sequence length="125" mass="13109">MMEILVEMVSFEAVAEIVSFDVSSCSSPEANVTRAFPAVVRGVLGDFSLGFSSTVGGGWSFCCSRIGCHSISDASELASSISMAPPTARLDTAIEPWLWLGLCCRLSDRVAIPSAPAKFTADGPT</sequence>
<reference evidence="1" key="1">
    <citation type="submission" date="2013-12" db="EMBL/GenBank/DDBJ databases">
        <title>The Genome Sequence of Aphanomyces invadans NJM9701.</title>
        <authorList>
            <consortium name="The Broad Institute Genomics Platform"/>
            <person name="Russ C."/>
            <person name="Tyler B."/>
            <person name="van West P."/>
            <person name="Dieguez-Uribeondo J."/>
            <person name="Young S.K."/>
            <person name="Zeng Q."/>
            <person name="Gargeya S."/>
            <person name="Fitzgerald M."/>
            <person name="Abouelleil A."/>
            <person name="Alvarado L."/>
            <person name="Chapman S.B."/>
            <person name="Gainer-Dewar J."/>
            <person name="Goldberg J."/>
            <person name="Griggs A."/>
            <person name="Gujja S."/>
            <person name="Hansen M."/>
            <person name="Howarth C."/>
            <person name="Imamovic A."/>
            <person name="Ireland A."/>
            <person name="Larimer J."/>
            <person name="McCowan C."/>
            <person name="Murphy C."/>
            <person name="Pearson M."/>
            <person name="Poon T.W."/>
            <person name="Priest M."/>
            <person name="Roberts A."/>
            <person name="Saif S."/>
            <person name="Shea T."/>
            <person name="Sykes S."/>
            <person name="Wortman J."/>
            <person name="Nusbaum C."/>
            <person name="Birren B."/>
        </authorList>
    </citation>
    <scope>NUCLEOTIDE SEQUENCE [LARGE SCALE GENOMIC DNA]</scope>
    <source>
        <strain evidence="1">NJM9701</strain>
    </source>
</reference>
<evidence type="ECO:0000313" key="1">
    <source>
        <dbReference type="EMBL" id="ETW06086.1"/>
    </source>
</evidence>
<name>A0A024UI18_9STRA</name>
<gene>
    <name evidence="1" type="ORF">H310_03680</name>
</gene>
<organism evidence="1">
    <name type="scientific">Aphanomyces invadans</name>
    <dbReference type="NCBI Taxonomy" id="157072"/>
    <lineage>
        <taxon>Eukaryota</taxon>
        <taxon>Sar</taxon>
        <taxon>Stramenopiles</taxon>
        <taxon>Oomycota</taxon>
        <taxon>Saprolegniomycetes</taxon>
        <taxon>Saprolegniales</taxon>
        <taxon>Verrucalvaceae</taxon>
        <taxon>Aphanomyces</taxon>
    </lineage>
</organism>
<dbReference type="AlphaFoldDB" id="A0A024UI18"/>
<protein>
    <submittedName>
        <fullName evidence="1">Uncharacterized protein</fullName>
    </submittedName>
</protein>
<proteinExistence type="predicted"/>